<name>A0ABP8CQ10_9ACTN</name>
<evidence type="ECO:0000256" key="3">
    <source>
        <dbReference type="ARBA" id="ARBA00022741"/>
    </source>
</evidence>
<proteinExistence type="predicted"/>
<comment type="caution">
    <text evidence="11">The sequence shown here is derived from an EMBL/GenBank/DDBJ whole genome shotgun (WGS) entry which is preliminary data.</text>
</comment>
<keyword evidence="12" id="KW-1185">Reference proteome</keyword>
<evidence type="ECO:0000256" key="8">
    <source>
        <dbReference type="SAM" id="Phobius"/>
    </source>
</evidence>
<dbReference type="InterPro" id="IPR027417">
    <property type="entry name" value="P-loop_NTPase"/>
</dbReference>
<feature type="region of interest" description="Disordered" evidence="7">
    <location>
        <begin position="598"/>
        <end position="619"/>
    </location>
</feature>
<accession>A0ABP8CQ10</accession>
<keyword evidence="3" id="KW-0547">Nucleotide-binding</keyword>
<organism evidence="11 12">
    <name type="scientific">Actinomadura meridiana</name>
    <dbReference type="NCBI Taxonomy" id="559626"/>
    <lineage>
        <taxon>Bacteria</taxon>
        <taxon>Bacillati</taxon>
        <taxon>Actinomycetota</taxon>
        <taxon>Actinomycetes</taxon>
        <taxon>Streptosporangiales</taxon>
        <taxon>Thermomonosporaceae</taxon>
        <taxon>Actinomadura</taxon>
    </lineage>
</organism>
<dbReference type="EMBL" id="BAABAS010000029">
    <property type="protein sequence ID" value="GAA4241853.1"/>
    <property type="molecule type" value="Genomic_DNA"/>
</dbReference>
<dbReference type="GO" id="GO:0005524">
    <property type="term" value="F:ATP binding"/>
    <property type="evidence" value="ECO:0007669"/>
    <property type="project" value="UniProtKB-KW"/>
</dbReference>
<feature type="domain" description="ABC transporter" evidence="9">
    <location>
        <begin position="338"/>
        <end position="567"/>
    </location>
</feature>
<evidence type="ECO:0000313" key="12">
    <source>
        <dbReference type="Proteomes" id="UP001501710"/>
    </source>
</evidence>
<evidence type="ECO:0000256" key="2">
    <source>
        <dbReference type="ARBA" id="ARBA00022692"/>
    </source>
</evidence>
<evidence type="ECO:0000259" key="9">
    <source>
        <dbReference type="PROSITE" id="PS50893"/>
    </source>
</evidence>
<dbReference type="PANTHER" id="PTHR24221">
    <property type="entry name" value="ATP-BINDING CASSETTE SUB-FAMILY B"/>
    <property type="match status" value="1"/>
</dbReference>
<evidence type="ECO:0000256" key="1">
    <source>
        <dbReference type="ARBA" id="ARBA00004651"/>
    </source>
</evidence>
<evidence type="ECO:0000256" key="6">
    <source>
        <dbReference type="ARBA" id="ARBA00023136"/>
    </source>
</evidence>
<sequence>MRSRREAARVLRGTVGDAIRARPRAVARAAAWSLVEAVPTAVFGRAVGEAVDAFRTGDTTGAVTWLGVLAVAAAAGALGSRRLYPALAAIVEPFRDDLVRRVVDGALRRSLGGRPDRGAVARLTHQVEIVRDTFGGLLVIVRGFLFAAGAALLGLLTLMPVVALLVLPPMLLGLVLFGAAFGAAAVRQRDLVVGEEDIAERTTALAEGLRDAVACGGEAALREELGAAVEAQAAAGRAVARFAAFRATALAVSAWLPLLLVLAAAPALMRRGATPGTLIGTLTYVLHGLQPALRTLMQGMGGSGLRLVVTLGRILETSAPDRAARPVPPEEVRDAPAVELRGVSFAYGEGARPVIEDLDLVVPDGDHLAVVGPSGIGKSTLAALIAGVVAPTAGQVLVDGLPPGDPDRRVLIPQEAYVFTGTLRENLTYYAPDAEPDEVELAVAEVGLERLVADVGGYDARVVPADLPEADRQLIALCRAYLAPQPLVILDEAAYRLDAAAEARAEGAFARRASTRPGSTLIVIAHRISSAERARRVLVLDGTRARTGRHADLPAVSPLYRDLIGRWEGGSQPSGLLGDPDGVDPVLRPDLAVDAGQMVADGSDRQEEVLGDLRRGRTP</sequence>
<feature type="transmembrane region" description="Helical" evidence="8">
    <location>
        <begin position="247"/>
        <end position="269"/>
    </location>
</feature>
<evidence type="ECO:0000256" key="4">
    <source>
        <dbReference type="ARBA" id="ARBA00022840"/>
    </source>
</evidence>
<keyword evidence="6 8" id="KW-0472">Membrane</keyword>
<dbReference type="PROSITE" id="PS50893">
    <property type="entry name" value="ABC_TRANSPORTER_2"/>
    <property type="match status" value="1"/>
</dbReference>
<protein>
    <submittedName>
        <fullName evidence="11">ABC transporter ATP-binding protein</fullName>
    </submittedName>
</protein>
<dbReference type="InterPro" id="IPR036640">
    <property type="entry name" value="ABC1_TM_sf"/>
</dbReference>
<keyword evidence="4 11" id="KW-0067">ATP-binding</keyword>
<reference evidence="12" key="1">
    <citation type="journal article" date="2019" name="Int. J. Syst. Evol. Microbiol.">
        <title>The Global Catalogue of Microorganisms (GCM) 10K type strain sequencing project: providing services to taxonomists for standard genome sequencing and annotation.</title>
        <authorList>
            <consortium name="The Broad Institute Genomics Platform"/>
            <consortium name="The Broad Institute Genome Sequencing Center for Infectious Disease"/>
            <person name="Wu L."/>
            <person name="Ma J."/>
        </authorList>
    </citation>
    <scope>NUCLEOTIDE SEQUENCE [LARGE SCALE GENOMIC DNA]</scope>
    <source>
        <strain evidence="12">JCM 17440</strain>
    </source>
</reference>
<dbReference type="InterPro" id="IPR011527">
    <property type="entry name" value="ABC1_TM_dom"/>
</dbReference>
<dbReference type="SUPFAM" id="SSF90123">
    <property type="entry name" value="ABC transporter transmembrane region"/>
    <property type="match status" value="1"/>
</dbReference>
<dbReference type="SMART" id="SM00382">
    <property type="entry name" value="AAA"/>
    <property type="match status" value="1"/>
</dbReference>
<comment type="subcellular location">
    <subcellularLocation>
        <location evidence="1">Cell membrane</location>
        <topology evidence="1">Multi-pass membrane protein</topology>
    </subcellularLocation>
</comment>
<evidence type="ECO:0000256" key="7">
    <source>
        <dbReference type="SAM" id="MobiDB-lite"/>
    </source>
</evidence>
<dbReference type="PROSITE" id="PS50929">
    <property type="entry name" value="ABC_TM1F"/>
    <property type="match status" value="1"/>
</dbReference>
<evidence type="ECO:0000256" key="5">
    <source>
        <dbReference type="ARBA" id="ARBA00022989"/>
    </source>
</evidence>
<dbReference type="SUPFAM" id="SSF52540">
    <property type="entry name" value="P-loop containing nucleoside triphosphate hydrolases"/>
    <property type="match status" value="1"/>
</dbReference>
<evidence type="ECO:0000313" key="11">
    <source>
        <dbReference type="EMBL" id="GAA4241853.1"/>
    </source>
</evidence>
<feature type="domain" description="ABC transmembrane type-1" evidence="10">
    <location>
        <begin position="29"/>
        <end position="291"/>
    </location>
</feature>
<gene>
    <name evidence="11" type="ORF">GCM10022254_72370</name>
</gene>
<dbReference type="PANTHER" id="PTHR24221:SF654">
    <property type="entry name" value="ATP-BINDING CASSETTE SUB-FAMILY B MEMBER 6"/>
    <property type="match status" value="1"/>
</dbReference>
<feature type="transmembrane region" description="Helical" evidence="8">
    <location>
        <begin position="162"/>
        <end position="186"/>
    </location>
</feature>
<dbReference type="Proteomes" id="UP001501710">
    <property type="component" value="Unassembled WGS sequence"/>
</dbReference>
<dbReference type="InterPro" id="IPR003593">
    <property type="entry name" value="AAA+_ATPase"/>
</dbReference>
<feature type="transmembrane region" description="Helical" evidence="8">
    <location>
        <begin position="134"/>
        <end position="156"/>
    </location>
</feature>
<keyword evidence="2 8" id="KW-0812">Transmembrane</keyword>
<dbReference type="InterPro" id="IPR039421">
    <property type="entry name" value="Type_1_exporter"/>
</dbReference>
<dbReference type="InterPro" id="IPR003439">
    <property type="entry name" value="ABC_transporter-like_ATP-bd"/>
</dbReference>
<dbReference type="Gene3D" id="1.20.1560.10">
    <property type="entry name" value="ABC transporter type 1, transmembrane domain"/>
    <property type="match status" value="1"/>
</dbReference>
<feature type="compositionally biased region" description="Basic and acidic residues" evidence="7">
    <location>
        <begin position="602"/>
        <end position="619"/>
    </location>
</feature>
<dbReference type="Gene3D" id="3.40.50.300">
    <property type="entry name" value="P-loop containing nucleotide triphosphate hydrolases"/>
    <property type="match status" value="1"/>
</dbReference>
<dbReference type="Pfam" id="PF00005">
    <property type="entry name" value="ABC_tran"/>
    <property type="match status" value="1"/>
</dbReference>
<keyword evidence="5 8" id="KW-1133">Transmembrane helix</keyword>
<evidence type="ECO:0000259" key="10">
    <source>
        <dbReference type="PROSITE" id="PS50929"/>
    </source>
</evidence>